<evidence type="ECO:0000256" key="10">
    <source>
        <dbReference type="SAM" id="Phobius"/>
    </source>
</evidence>
<dbReference type="Pfam" id="PF02518">
    <property type="entry name" value="HATPase_c"/>
    <property type="match status" value="1"/>
</dbReference>
<feature type="domain" description="Histidine kinase/HSP90-like ATPase" evidence="11">
    <location>
        <begin position="385"/>
        <end position="475"/>
    </location>
</feature>
<keyword evidence="7" id="KW-0067">ATP-binding</keyword>
<dbReference type="SUPFAM" id="SSF55874">
    <property type="entry name" value="ATPase domain of HSP90 chaperone/DNA topoisomerase II/histidine kinase"/>
    <property type="match status" value="1"/>
</dbReference>
<dbReference type="AlphaFoldDB" id="A0A919FYZ4"/>
<evidence type="ECO:0000256" key="9">
    <source>
        <dbReference type="SAM" id="MobiDB-lite"/>
    </source>
</evidence>
<name>A0A919FYZ4_9ACTN</name>
<dbReference type="Proteomes" id="UP000603708">
    <property type="component" value="Unassembled WGS sequence"/>
</dbReference>
<keyword evidence="4" id="KW-0808">Transferase</keyword>
<evidence type="ECO:0000256" key="2">
    <source>
        <dbReference type="ARBA" id="ARBA00012438"/>
    </source>
</evidence>
<dbReference type="InterPro" id="IPR036890">
    <property type="entry name" value="HATPase_C_sf"/>
</dbReference>
<keyword evidence="10" id="KW-1133">Transmembrane helix</keyword>
<evidence type="ECO:0000313" key="12">
    <source>
        <dbReference type="EMBL" id="GHH74553.1"/>
    </source>
</evidence>
<keyword evidence="8" id="KW-0902">Two-component regulatory system</keyword>
<accession>A0A919FYZ4</accession>
<dbReference type="InterPro" id="IPR003594">
    <property type="entry name" value="HATPase_dom"/>
</dbReference>
<evidence type="ECO:0000313" key="13">
    <source>
        <dbReference type="Proteomes" id="UP000603708"/>
    </source>
</evidence>
<keyword evidence="6 12" id="KW-0418">Kinase</keyword>
<proteinExistence type="predicted"/>
<feature type="compositionally biased region" description="Gly residues" evidence="9">
    <location>
        <begin position="17"/>
        <end position="28"/>
    </location>
</feature>
<evidence type="ECO:0000256" key="7">
    <source>
        <dbReference type="ARBA" id="ARBA00022840"/>
    </source>
</evidence>
<evidence type="ECO:0000256" key="5">
    <source>
        <dbReference type="ARBA" id="ARBA00022741"/>
    </source>
</evidence>
<protein>
    <recommendedName>
        <fullName evidence="2">histidine kinase</fullName>
        <ecNumber evidence="2">2.7.13.3</ecNumber>
    </recommendedName>
</protein>
<dbReference type="InterPro" id="IPR050482">
    <property type="entry name" value="Sensor_HK_TwoCompSys"/>
</dbReference>
<organism evidence="12 13">
    <name type="scientific">Streptomyces sulfonofaciens</name>
    <dbReference type="NCBI Taxonomy" id="68272"/>
    <lineage>
        <taxon>Bacteria</taxon>
        <taxon>Bacillati</taxon>
        <taxon>Actinomycetota</taxon>
        <taxon>Actinomycetes</taxon>
        <taxon>Kitasatosporales</taxon>
        <taxon>Streptomycetaceae</taxon>
        <taxon>Streptomyces</taxon>
    </lineage>
</organism>
<sequence>MGLGNTGAMDTPSSPGPGRGAGRSGPGAGTTAAAAFAARRNTPRGAGRDGRRAGLAVRAGDAGLAAVRGLVLALSSLAGSLMLSVLVVLSLVMIPVGGVGLLTTPAVLRLVRLHADRRRRLAAAWAGIRVEAPYEPLPDGVPPGVAGRVRRCLLLLRSPATWRDLAWLLADMTGGALLAVLAPGLVAEGGFGILLALGLWQPVVSAAGGWWYAFVPVTGWFTAFLAGLLGCVWLLVALFAGPLLVDGHFRLGRVLLDRGRAAALARRVDRLTATRHDAVDTSAAELRRIERDLHDGAQARLVAMGMDLGVAEAMIDEDPVKARELLGQARRSSAQALTELRDLVRGIHPPVLAERGLGDAVRALALRLPLPVDVDVELPGRLAEPVEAAAYFAVSEVLTNAVKHARAERIRVDVHHAGGALRIAVADDGTGGAVVGAGSGLAGVERRLGTFDGVLAVSSPAGGPTVVTMEIPCASS</sequence>
<dbReference type="GO" id="GO:0016020">
    <property type="term" value="C:membrane"/>
    <property type="evidence" value="ECO:0007669"/>
    <property type="project" value="InterPro"/>
</dbReference>
<dbReference type="InterPro" id="IPR011712">
    <property type="entry name" value="Sig_transdc_His_kin_sub3_dim/P"/>
</dbReference>
<dbReference type="PANTHER" id="PTHR24421:SF10">
    <property type="entry name" value="NITRATE_NITRITE SENSOR PROTEIN NARQ"/>
    <property type="match status" value="1"/>
</dbReference>
<dbReference type="GO" id="GO:0005524">
    <property type="term" value="F:ATP binding"/>
    <property type="evidence" value="ECO:0007669"/>
    <property type="project" value="UniProtKB-KW"/>
</dbReference>
<keyword evidence="5" id="KW-0547">Nucleotide-binding</keyword>
<evidence type="ECO:0000259" key="11">
    <source>
        <dbReference type="SMART" id="SM00387"/>
    </source>
</evidence>
<dbReference type="GO" id="GO:0000155">
    <property type="term" value="F:phosphorelay sensor kinase activity"/>
    <property type="evidence" value="ECO:0007669"/>
    <property type="project" value="InterPro"/>
</dbReference>
<keyword evidence="13" id="KW-1185">Reference proteome</keyword>
<reference evidence="12" key="2">
    <citation type="submission" date="2020-09" db="EMBL/GenBank/DDBJ databases">
        <authorList>
            <person name="Sun Q."/>
            <person name="Ohkuma M."/>
        </authorList>
    </citation>
    <scope>NUCLEOTIDE SEQUENCE</scope>
    <source>
        <strain evidence="12">JCM 5069</strain>
    </source>
</reference>
<dbReference type="GO" id="GO:0046983">
    <property type="term" value="F:protein dimerization activity"/>
    <property type="evidence" value="ECO:0007669"/>
    <property type="project" value="InterPro"/>
</dbReference>
<keyword evidence="10" id="KW-0472">Membrane</keyword>
<keyword evidence="3" id="KW-0597">Phosphoprotein</keyword>
<dbReference type="Pfam" id="PF13796">
    <property type="entry name" value="Sensor"/>
    <property type="match status" value="1"/>
</dbReference>
<reference evidence="12" key="1">
    <citation type="journal article" date="2014" name="Int. J. Syst. Evol. Microbiol.">
        <title>Complete genome sequence of Corynebacterium casei LMG S-19264T (=DSM 44701T), isolated from a smear-ripened cheese.</title>
        <authorList>
            <consortium name="US DOE Joint Genome Institute (JGI-PGF)"/>
            <person name="Walter F."/>
            <person name="Albersmeier A."/>
            <person name="Kalinowski J."/>
            <person name="Ruckert C."/>
        </authorList>
    </citation>
    <scope>NUCLEOTIDE SEQUENCE</scope>
    <source>
        <strain evidence="12">JCM 5069</strain>
    </source>
</reference>
<feature type="transmembrane region" description="Helical" evidence="10">
    <location>
        <begin position="220"/>
        <end position="245"/>
    </location>
</feature>
<feature type="transmembrane region" description="Helical" evidence="10">
    <location>
        <begin position="176"/>
        <end position="200"/>
    </location>
</feature>
<gene>
    <name evidence="12" type="ORF">GCM10018793_16050</name>
</gene>
<keyword evidence="10" id="KW-0812">Transmembrane</keyword>
<evidence type="ECO:0000256" key="4">
    <source>
        <dbReference type="ARBA" id="ARBA00022679"/>
    </source>
</evidence>
<feature type="region of interest" description="Disordered" evidence="9">
    <location>
        <begin position="1"/>
        <end position="31"/>
    </location>
</feature>
<evidence type="ECO:0000256" key="6">
    <source>
        <dbReference type="ARBA" id="ARBA00022777"/>
    </source>
</evidence>
<dbReference type="Gene3D" id="3.30.565.10">
    <property type="entry name" value="Histidine kinase-like ATPase, C-terminal domain"/>
    <property type="match status" value="1"/>
</dbReference>
<evidence type="ECO:0000256" key="1">
    <source>
        <dbReference type="ARBA" id="ARBA00000085"/>
    </source>
</evidence>
<dbReference type="EMBL" id="BNCD01000003">
    <property type="protein sequence ID" value="GHH74553.1"/>
    <property type="molecule type" value="Genomic_DNA"/>
</dbReference>
<evidence type="ECO:0000256" key="3">
    <source>
        <dbReference type="ARBA" id="ARBA00022553"/>
    </source>
</evidence>
<comment type="catalytic activity">
    <reaction evidence="1">
        <text>ATP + protein L-histidine = ADP + protein N-phospho-L-histidine.</text>
        <dbReference type="EC" id="2.7.13.3"/>
    </reaction>
</comment>
<dbReference type="EC" id="2.7.13.3" evidence="2"/>
<dbReference type="Pfam" id="PF07730">
    <property type="entry name" value="HisKA_3"/>
    <property type="match status" value="1"/>
</dbReference>
<dbReference type="SMART" id="SM00387">
    <property type="entry name" value="HATPase_c"/>
    <property type="match status" value="1"/>
</dbReference>
<evidence type="ECO:0000256" key="8">
    <source>
        <dbReference type="ARBA" id="ARBA00023012"/>
    </source>
</evidence>
<comment type="caution">
    <text evidence="12">The sequence shown here is derived from an EMBL/GenBank/DDBJ whole genome shotgun (WGS) entry which is preliminary data.</text>
</comment>
<dbReference type="PANTHER" id="PTHR24421">
    <property type="entry name" value="NITRATE/NITRITE SENSOR PROTEIN NARX-RELATED"/>
    <property type="match status" value="1"/>
</dbReference>
<dbReference type="InterPro" id="IPR025828">
    <property type="entry name" value="Put_sensor_dom"/>
</dbReference>
<dbReference type="Gene3D" id="1.20.5.1930">
    <property type="match status" value="1"/>
</dbReference>
<feature type="transmembrane region" description="Helical" evidence="10">
    <location>
        <begin position="81"/>
        <end position="111"/>
    </location>
</feature>